<reference evidence="2 3" key="1">
    <citation type="submission" date="2021-07" db="EMBL/GenBank/DDBJ databases">
        <title>The Aristolochia fimbriata genome: insights into angiosperm evolution, floral development and chemical biosynthesis.</title>
        <authorList>
            <person name="Jiao Y."/>
        </authorList>
    </citation>
    <scope>NUCLEOTIDE SEQUENCE [LARGE SCALE GENOMIC DNA]</scope>
    <source>
        <strain evidence="2">IBCAS-2021</strain>
        <tissue evidence="2">Leaf</tissue>
    </source>
</reference>
<sequence>MATLDQQPLLGRPRRSGPPLCKALFLTLCVVSLVSLAALVAVHLASANHFTVCAVAKNPTSCLALISREVVRSGVVPLTQIELLRTLLKRSVSGVAAAAEVAHRVRNLVDPVVLKQQSGVSDCVQLLDLSRDLLEDSALALRSSSRLGKRSHSDDVHTWISAVLTNYDTCLEGLQGTTANYNVMKTPVEDLMALASTSLAILTSLSPPAHSVEDFLKRDDHQYYPSWVTSNDLKSLIQGGEWLPSTGVTYTEGL</sequence>
<dbReference type="SMART" id="SM00856">
    <property type="entry name" value="PMEI"/>
    <property type="match status" value="1"/>
</dbReference>
<organism evidence="2 3">
    <name type="scientific">Aristolochia fimbriata</name>
    <name type="common">White veined hardy Dutchman's pipe vine</name>
    <dbReference type="NCBI Taxonomy" id="158543"/>
    <lineage>
        <taxon>Eukaryota</taxon>
        <taxon>Viridiplantae</taxon>
        <taxon>Streptophyta</taxon>
        <taxon>Embryophyta</taxon>
        <taxon>Tracheophyta</taxon>
        <taxon>Spermatophyta</taxon>
        <taxon>Magnoliopsida</taxon>
        <taxon>Magnoliidae</taxon>
        <taxon>Piperales</taxon>
        <taxon>Aristolochiaceae</taxon>
        <taxon>Aristolochia</taxon>
    </lineage>
</organism>
<dbReference type="InterPro" id="IPR035513">
    <property type="entry name" value="Invertase/methylesterase_inhib"/>
</dbReference>
<evidence type="ECO:0000259" key="1">
    <source>
        <dbReference type="SMART" id="SM00856"/>
    </source>
</evidence>
<feature type="domain" description="Pectinesterase inhibitor" evidence="1">
    <location>
        <begin position="44"/>
        <end position="201"/>
    </location>
</feature>
<dbReference type="NCBIfam" id="TIGR01614">
    <property type="entry name" value="PME_inhib"/>
    <property type="match status" value="1"/>
</dbReference>
<keyword evidence="3" id="KW-1185">Reference proteome</keyword>
<dbReference type="CDD" id="cd15798">
    <property type="entry name" value="PMEI-like_3"/>
    <property type="match status" value="1"/>
</dbReference>
<proteinExistence type="predicted"/>
<dbReference type="AlphaFoldDB" id="A0AAV7EZ15"/>
<dbReference type="PANTHER" id="PTHR31707">
    <property type="entry name" value="PECTINESTERASE"/>
    <property type="match status" value="1"/>
</dbReference>
<dbReference type="Pfam" id="PF04043">
    <property type="entry name" value="PMEI"/>
    <property type="match status" value="1"/>
</dbReference>
<dbReference type="GO" id="GO:0004857">
    <property type="term" value="F:enzyme inhibitor activity"/>
    <property type="evidence" value="ECO:0007669"/>
    <property type="project" value="InterPro"/>
</dbReference>
<comment type="caution">
    <text evidence="2">The sequence shown here is derived from an EMBL/GenBank/DDBJ whole genome shotgun (WGS) entry which is preliminary data.</text>
</comment>
<evidence type="ECO:0000313" key="3">
    <source>
        <dbReference type="Proteomes" id="UP000825729"/>
    </source>
</evidence>
<dbReference type="EMBL" id="JAINDJ010000003">
    <property type="protein sequence ID" value="KAG9454140.1"/>
    <property type="molecule type" value="Genomic_DNA"/>
</dbReference>
<name>A0AAV7EZ15_ARIFI</name>
<gene>
    <name evidence="2" type="ORF">H6P81_007044</name>
</gene>
<dbReference type="Proteomes" id="UP000825729">
    <property type="component" value="Unassembled WGS sequence"/>
</dbReference>
<dbReference type="Gene3D" id="1.20.140.40">
    <property type="entry name" value="Invertase/pectin methylesterase inhibitor family protein"/>
    <property type="match status" value="1"/>
</dbReference>
<accession>A0AAV7EZ15</accession>
<dbReference type="InterPro" id="IPR006501">
    <property type="entry name" value="Pectinesterase_inhib_dom"/>
</dbReference>
<protein>
    <recommendedName>
        <fullName evidence="1">Pectinesterase inhibitor domain-containing protein</fullName>
    </recommendedName>
</protein>
<evidence type="ECO:0000313" key="2">
    <source>
        <dbReference type="EMBL" id="KAG9454140.1"/>
    </source>
</evidence>
<dbReference type="SUPFAM" id="SSF101148">
    <property type="entry name" value="Plant invertase/pectin methylesterase inhibitor"/>
    <property type="match status" value="1"/>
</dbReference>